<dbReference type="OrthoDB" id="5850827at2759"/>
<accession>A0A0N5D1Y6</accession>
<evidence type="ECO:0000313" key="2">
    <source>
        <dbReference type="Proteomes" id="UP000276776"/>
    </source>
</evidence>
<dbReference type="Proteomes" id="UP000276776">
    <property type="component" value="Unassembled WGS sequence"/>
</dbReference>
<evidence type="ECO:0000313" key="3">
    <source>
        <dbReference type="WBParaSite" id="TCLT_0000687901-mRNA-1"/>
    </source>
</evidence>
<keyword evidence="2" id="KW-1185">Reference proteome</keyword>
<name>A0A0N5D1Y6_THECL</name>
<organism evidence="3">
    <name type="scientific">Thelazia callipaeda</name>
    <name type="common">Oriental eyeworm</name>
    <name type="synonym">Parasitic nematode</name>
    <dbReference type="NCBI Taxonomy" id="103827"/>
    <lineage>
        <taxon>Eukaryota</taxon>
        <taxon>Metazoa</taxon>
        <taxon>Ecdysozoa</taxon>
        <taxon>Nematoda</taxon>
        <taxon>Chromadorea</taxon>
        <taxon>Rhabditida</taxon>
        <taxon>Spirurina</taxon>
        <taxon>Spiruromorpha</taxon>
        <taxon>Thelazioidea</taxon>
        <taxon>Thelaziidae</taxon>
        <taxon>Thelazia</taxon>
    </lineage>
</organism>
<reference evidence="3" key="1">
    <citation type="submission" date="2017-02" db="UniProtKB">
        <authorList>
            <consortium name="WormBaseParasite"/>
        </authorList>
    </citation>
    <scope>IDENTIFICATION</scope>
</reference>
<proteinExistence type="predicted"/>
<dbReference type="WBParaSite" id="TCLT_0000687901-mRNA-1">
    <property type="protein sequence ID" value="TCLT_0000687901-mRNA-1"/>
    <property type="gene ID" value="TCLT_0000687901"/>
</dbReference>
<reference evidence="1 2" key="2">
    <citation type="submission" date="2018-11" db="EMBL/GenBank/DDBJ databases">
        <authorList>
            <consortium name="Pathogen Informatics"/>
        </authorList>
    </citation>
    <scope>NUCLEOTIDE SEQUENCE [LARGE SCALE GENOMIC DNA]</scope>
</reference>
<protein>
    <submittedName>
        <fullName evidence="3">Protein quiver</fullName>
    </submittedName>
</protein>
<dbReference type="EMBL" id="UYYF01004453">
    <property type="protein sequence ID" value="VDN04268.1"/>
    <property type="molecule type" value="Genomic_DNA"/>
</dbReference>
<dbReference type="AlphaFoldDB" id="A0A0N5D1Y6"/>
<dbReference type="OMA" id="SCNICAD"/>
<evidence type="ECO:0000313" key="1">
    <source>
        <dbReference type="EMBL" id="VDN04268.1"/>
    </source>
</evidence>
<sequence length="172" mass="20198">MNAKDFRAIHFYTNIYIFIGAINLQCYICGDDNLDEYGECRAQFQYDCDEYAKNFEPTEMILCRTLRKQISSSKKSNYMIMKECISEHDHLKIFPSKQSAFDEKCDLTVIDGNQFAYCLCRNNLCNAKTILTQFDDFAEVIRIVENKQIYQKIAMKIAKIAPLFYVIKRIIQ</sequence>
<gene>
    <name evidence="1" type="ORF">TCLT_LOCUS6868</name>
</gene>